<reference evidence="2" key="1">
    <citation type="submission" date="2021-01" db="EMBL/GenBank/DDBJ databases">
        <title>Caligus Genome Assembly.</title>
        <authorList>
            <person name="Gallardo-Escarate C."/>
        </authorList>
    </citation>
    <scope>NUCLEOTIDE SEQUENCE [LARGE SCALE GENOMIC DNA]</scope>
</reference>
<accession>A0A7T8KC54</accession>
<feature type="non-terminal residue" evidence="1">
    <location>
        <position position="1"/>
    </location>
</feature>
<protein>
    <submittedName>
        <fullName evidence="1">Uncharacterized protein</fullName>
    </submittedName>
</protein>
<sequence length="165" mass="18647">GKIKNKIMDTVNPQTRNTSNFKDIIAGIWDPMLTLREQYLKYRISSGVYFTCGLLQNEGAICSLCENCKTVAHQFRDCKDLVHIMNIIKASLTDKIGRDLSPNEILYGFVSKDPKLRLASKVIAKLQSILARARFKNCKVSPRIAEVVLKEYNFSGNIFKNASTL</sequence>
<name>A0A7T8KC54_CALRO</name>
<evidence type="ECO:0000313" key="2">
    <source>
        <dbReference type="Proteomes" id="UP000595437"/>
    </source>
</evidence>
<organism evidence="1 2">
    <name type="scientific">Caligus rogercresseyi</name>
    <name type="common">Sea louse</name>
    <dbReference type="NCBI Taxonomy" id="217165"/>
    <lineage>
        <taxon>Eukaryota</taxon>
        <taxon>Metazoa</taxon>
        <taxon>Ecdysozoa</taxon>
        <taxon>Arthropoda</taxon>
        <taxon>Crustacea</taxon>
        <taxon>Multicrustacea</taxon>
        <taxon>Hexanauplia</taxon>
        <taxon>Copepoda</taxon>
        <taxon>Siphonostomatoida</taxon>
        <taxon>Caligidae</taxon>
        <taxon>Caligus</taxon>
    </lineage>
</organism>
<proteinExistence type="predicted"/>
<dbReference type="Proteomes" id="UP000595437">
    <property type="component" value="Chromosome 3"/>
</dbReference>
<dbReference type="EMBL" id="CP045892">
    <property type="protein sequence ID" value="QQP53192.1"/>
    <property type="molecule type" value="Genomic_DNA"/>
</dbReference>
<gene>
    <name evidence="1" type="ORF">FKW44_005571</name>
</gene>
<evidence type="ECO:0000313" key="1">
    <source>
        <dbReference type="EMBL" id="QQP53192.1"/>
    </source>
</evidence>
<keyword evidence="2" id="KW-1185">Reference proteome</keyword>
<dbReference type="AlphaFoldDB" id="A0A7T8KC54"/>